<dbReference type="InParanoid" id="Q9FC44"/>
<evidence type="ECO:0000256" key="1">
    <source>
        <dbReference type="ARBA" id="ARBA00022448"/>
    </source>
</evidence>
<dbReference type="PaxDb" id="100226-SCO7039"/>
<dbReference type="InterPro" id="IPR013563">
    <property type="entry name" value="Oligopep_ABC_C"/>
</dbReference>
<evidence type="ECO:0000313" key="7">
    <source>
        <dbReference type="Proteomes" id="UP000001973"/>
    </source>
</evidence>
<dbReference type="KEGG" id="sco:SCO7039"/>
<dbReference type="Pfam" id="PF08352">
    <property type="entry name" value="oligo_HPY"/>
    <property type="match status" value="1"/>
</dbReference>
<dbReference type="AlphaFoldDB" id="Q9FC44"/>
<dbReference type="OrthoDB" id="3326974at2"/>
<dbReference type="PhylomeDB" id="Q9FC44"/>
<dbReference type="PATRIC" id="fig|100226.15.peg.7143"/>
<keyword evidence="2" id="KW-0547">Nucleotide-binding</keyword>
<evidence type="ECO:0000256" key="4">
    <source>
        <dbReference type="SAM" id="MobiDB-lite"/>
    </source>
</evidence>
<evidence type="ECO:0000256" key="2">
    <source>
        <dbReference type="ARBA" id="ARBA00022741"/>
    </source>
</evidence>
<dbReference type="InterPro" id="IPR027417">
    <property type="entry name" value="P-loop_NTPase"/>
</dbReference>
<name>Q9FC44_STRCO</name>
<dbReference type="EMBL" id="AL645882">
    <property type="protein sequence ID" value="CAC01537.1"/>
    <property type="molecule type" value="Genomic_DNA"/>
</dbReference>
<evidence type="ECO:0000259" key="5">
    <source>
        <dbReference type="Pfam" id="PF08352"/>
    </source>
</evidence>
<dbReference type="Proteomes" id="UP000001973">
    <property type="component" value="Chromosome"/>
</dbReference>
<keyword evidence="3 6" id="KW-0067">ATP-binding</keyword>
<keyword evidence="7" id="KW-1185">Reference proteome</keyword>
<dbReference type="NCBIfam" id="TIGR01727">
    <property type="entry name" value="oligo_HPY"/>
    <property type="match status" value="1"/>
</dbReference>
<dbReference type="HOGENOM" id="CLU_1936883_0_0_11"/>
<dbReference type="STRING" id="100226.gene:17764699"/>
<organism evidence="6 7">
    <name type="scientific">Streptomyces coelicolor (strain ATCC BAA-471 / A3(2) / M145)</name>
    <dbReference type="NCBI Taxonomy" id="100226"/>
    <lineage>
        <taxon>Bacteria</taxon>
        <taxon>Bacillati</taxon>
        <taxon>Actinomycetota</taxon>
        <taxon>Actinomycetes</taxon>
        <taxon>Kitasatosporales</taxon>
        <taxon>Streptomycetaceae</taxon>
        <taxon>Streptomyces</taxon>
        <taxon>Streptomyces albidoflavus group</taxon>
    </lineage>
</organism>
<keyword evidence="1" id="KW-0813">Transport</keyword>
<proteinExistence type="predicted"/>
<accession>Q9FC44</accession>
<gene>
    <name evidence="6" type="ordered locus">SCO7039</name>
    <name evidence="6" type="ORF">SC4G1.05c</name>
</gene>
<reference evidence="6 7" key="1">
    <citation type="journal article" date="1996" name="Mol. Microbiol.">
        <title>A set of ordered cosmids and a detailed genetic and physical map for the 8 Mb Streptomyces coelicolor A3(2) chromosome.</title>
        <authorList>
            <person name="Redenbach M."/>
            <person name="Kieser H.M."/>
            <person name="Denapaite D."/>
            <person name="Eichner A."/>
            <person name="Cullum J."/>
            <person name="Kinashi H."/>
            <person name="Hopwood D.A."/>
        </authorList>
    </citation>
    <scope>NUCLEOTIDE SEQUENCE [LARGE SCALE GENOMIC DNA]</scope>
    <source>
        <strain evidence="7">ATCC BAA-471 / A3(2) / M145</strain>
    </source>
</reference>
<reference evidence="6 7" key="2">
    <citation type="journal article" date="2002" name="Nature">
        <title>Complete genome sequence of the model actinomycete Streptomyces coelicolor A3(2).</title>
        <authorList>
            <person name="Bentley S.D."/>
            <person name="Chater K.F."/>
            <person name="Cerdeno-Tarraga A.M."/>
            <person name="Challis G.L."/>
            <person name="Thomson N.R."/>
            <person name="James K.D."/>
            <person name="Harris D.E."/>
            <person name="Quail M.A."/>
            <person name="Kieser H."/>
            <person name="Harper D."/>
            <person name="Bateman A."/>
            <person name="Brown S."/>
            <person name="Chandra G."/>
            <person name="Chen C.W."/>
            <person name="Collins M."/>
            <person name="Cronin A."/>
            <person name="Fraser A."/>
            <person name="Goble A."/>
            <person name="Hidalgo J."/>
            <person name="Hornsby T."/>
            <person name="Howarth S."/>
            <person name="Huang C.H."/>
            <person name="Kieser T."/>
            <person name="Larke L."/>
            <person name="Murphy L."/>
            <person name="Oliver K."/>
            <person name="O'Neil S."/>
            <person name="Rabbinowitsch E."/>
            <person name="Rajandream M.A."/>
            <person name="Rutherford K."/>
            <person name="Rutter S."/>
            <person name="Seeger K."/>
            <person name="Saunders D."/>
            <person name="Sharp S."/>
            <person name="Squares R."/>
            <person name="Squares S."/>
            <person name="Taylor K."/>
            <person name="Warren T."/>
            <person name="Wietzorrek A."/>
            <person name="Woodward J."/>
            <person name="Barrell B.G."/>
            <person name="Parkhill J."/>
            <person name="Hopwood D.A."/>
        </authorList>
    </citation>
    <scope>NUCLEOTIDE SEQUENCE [LARGE SCALE GENOMIC DNA]</scope>
    <source>
        <strain evidence="7">ATCC BAA-471 / A3(2) / M145</strain>
    </source>
</reference>
<dbReference type="Gene3D" id="3.40.50.300">
    <property type="entry name" value="P-loop containing nucleotide triphosphate hydrolases"/>
    <property type="match status" value="1"/>
</dbReference>
<dbReference type="EMBL" id="AL939130">
    <property type="protein sequence ID" value="CAC01537.1"/>
    <property type="molecule type" value="Genomic_DNA"/>
</dbReference>
<evidence type="ECO:0000313" key="6">
    <source>
        <dbReference type="EMBL" id="CAC01537.1"/>
    </source>
</evidence>
<feature type="region of interest" description="Disordered" evidence="4">
    <location>
        <begin position="109"/>
        <end position="130"/>
    </location>
</feature>
<dbReference type="GO" id="GO:0015833">
    <property type="term" value="P:peptide transport"/>
    <property type="evidence" value="ECO:0007669"/>
    <property type="project" value="InterPro"/>
</dbReference>
<feature type="region of interest" description="Disordered" evidence="4">
    <location>
        <begin position="47"/>
        <end position="72"/>
    </location>
</feature>
<dbReference type="GO" id="GO:0005524">
    <property type="term" value="F:ATP binding"/>
    <property type="evidence" value="ECO:0007669"/>
    <property type="project" value="UniProtKB-KW"/>
</dbReference>
<feature type="domain" description="Oligopeptide/dipeptide ABC transporter C-terminal" evidence="5">
    <location>
        <begin position="22"/>
        <end position="85"/>
    </location>
</feature>
<dbReference type="eggNOG" id="COG4608">
    <property type="taxonomic scope" value="Bacteria"/>
</dbReference>
<protein>
    <submittedName>
        <fullName evidence="6">ABC transport system ATP-binding protein</fullName>
    </submittedName>
</protein>
<sequence>MPVQPTTTLCPPAASADLGRVVEEGGTAEVSGASRHPYAEAPLSATLSLPERPGRIVPHGPVPSATRPPSGCPFRTRCWKADDACATVFSAAAEAQADGYRPARAGACVSGHAPSGRRAALRPADTRMVP</sequence>
<evidence type="ECO:0000256" key="3">
    <source>
        <dbReference type="ARBA" id="ARBA00022840"/>
    </source>
</evidence>